<accession>A0A1R2D4P4</accession>
<dbReference type="Proteomes" id="UP000187209">
    <property type="component" value="Unassembled WGS sequence"/>
</dbReference>
<dbReference type="AlphaFoldDB" id="A0A1R2D4P4"/>
<evidence type="ECO:0000313" key="1">
    <source>
        <dbReference type="EMBL" id="OMJ96223.1"/>
    </source>
</evidence>
<gene>
    <name evidence="1" type="ORF">SteCoe_182</name>
</gene>
<name>A0A1R2D4P4_9CILI</name>
<dbReference type="PANTHER" id="PTHR28617:SF1">
    <property type="entry name" value="CILIA- AND FLAGELLA-ASSOCIATED PROTEIN 77"/>
    <property type="match status" value="1"/>
</dbReference>
<comment type="caution">
    <text evidence="1">The sequence shown here is derived from an EMBL/GenBank/DDBJ whole genome shotgun (WGS) entry which is preliminary data.</text>
</comment>
<protein>
    <submittedName>
        <fullName evidence="1">Uncharacterized protein</fullName>
    </submittedName>
</protein>
<dbReference type="Pfam" id="PF14825">
    <property type="entry name" value="CFAP77"/>
    <property type="match status" value="1"/>
</dbReference>
<evidence type="ECO:0000313" key="2">
    <source>
        <dbReference type="Proteomes" id="UP000187209"/>
    </source>
</evidence>
<proteinExistence type="predicted"/>
<reference evidence="1 2" key="1">
    <citation type="submission" date="2016-11" db="EMBL/GenBank/DDBJ databases">
        <title>The macronuclear genome of Stentor coeruleus: a giant cell with tiny introns.</title>
        <authorList>
            <person name="Slabodnick M."/>
            <person name="Ruby J.G."/>
            <person name="Reiff S.B."/>
            <person name="Swart E.C."/>
            <person name="Gosai S."/>
            <person name="Prabakaran S."/>
            <person name="Witkowska E."/>
            <person name="Larue G.E."/>
            <person name="Fisher S."/>
            <person name="Freeman R.M."/>
            <person name="Gunawardena J."/>
            <person name="Chu W."/>
            <person name="Stover N.A."/>
            <person name="Gregory B.D."/>
            <person name="Nowacki M."/>
            <person name="Derisi J."/>
            <person name="Roy S.W."/>
            <person name="Marshall W.F."/>
            <person name="Sood P."/>
        </authorList>
    </citation>
    <scope>NUCLEOTIDE SEQUENCE [LARGE SCALE GENOMIC DNA]</scope>
    <source>
        <strain evidence="1">WM001</strain>
    </source>
</reference>
<keyword evidence="2" id="KW-1185">Reference proteome</keyword>
<dbReference type="InterPro" id="IPR029147">
    <property type="entry name" value="CFAP77"/>
</dbReference>
<sequence length="203" mass="23307">MLDTNHNFYNKIQNTGNYLIVKDDVGKSKPNTRALPSHTFSYGIKVSKDHEDAGAVISSWAETAQKSRKPIEQDFKKLNMMSITEKQVTAPQQRAFRKTAQCHRLSSEEPIVFDDGIQIIYGMPLRPSTPIKAVLSNFYGHVALEEKHYAYSNKLKTPNLRKRFVESASKKPMIEDQKILFKMKKFLKVRARTSTRRNHSFSG</sequence>
<organism evidence="1 2">
    <name type="scientific">Stentor coeruleus</name>
    <dbReference type="NCBI Taxonomy" id="5963"/>
    <lineage>
        <taxon>Eukaryota</taxon>
        <taxon>Sar</taxon>
        <taxon>Alveolata</taxon>
        <taxon>Ciliophora</taxon>
        <taxon>Postciliodesmatophora</taxon>
        <taxon>Heterotrichea</taxon>
        <taxon>Heterotrichida</taxon>
        <taxon>Stentoridae</taxon>
        <taxon>Stentor</taxon>
    </lineage>
</organism>
<dbReference type="EMBL" id="MPUH01000002">
    <property type="protein sequence ID" value="OMJ96223.1"/>
    <property type="molecule type" value="Genomic_DNA"/>
</dbReference>
<dbReference type="OrthoDB" id="532484at2759"/>
<dbReference type="PANTHER" id="PTHR28617">
    <property type="entry name" value="CILIA- AND FLAGELLA-ASSOCIATED PROTEIN 77"/>
    <property type="match status" value="1"/>
</dbReference>